<sequence length="62" mass="7323">MNESKKELAQYLKLNYGLHYKNKNFVPSQTVVDGKLELEKYTDQILIYEPIQDNSSNNTWDL</sequence>
<gene>
    <name evidence="1" type="ORF">RhiirA5_348800</name>
</gene>
<proteinExistence type="predicted"/>
<accession>A0A2N0Q9B5</accession>
<protein>
    <submittedName>
        <fullName evidence="1">Uncharacterized protein</fullName>
    </submittedName>
</protein>
<comment type="caution">
    <text evidence="1">The sequence shown here is derived from an EMBL/GenBank/DDBJ whole genome shotgun (WGS) entry which is preliminary data.</text>
</comment>
<evidence type="ECO:0000313" key="1">
    <source>
        <dbReference type="EMBL" id="PKC15680.1"/>
    </source>
</evidence>
<reference evidence="1 2" key="2">
    <citation type="submission" date="2017-09" db="EMBL/GenBank/DDBJ databases">
        <title>Extensive intraspecific genome diversity in a model arbuscular mycorrhizal fungus.</title>
        <authorList>
            <person name="Chen E.C."/>
            <person name="Morin E."/>
            <person name="Beaudet D."/>
            <person name="Noel J."/>
            <person name="Ndikumana S."/>
            <person name="Charron P."/>
            <person name="St-Onge C."/>
            <person name="Giorgi J."/>
            <person name="Grigoriev I.V."/>
            <person name="Roux C."/>
            <person name="Martin F.M."/>
            <person name="Corradi N."/>
        </authorList>
    </citation>
    <scope>NUCLEOTIDE SEQUENCE [LARGE SCALE GENOMIC DNA]</scope>
    <source>
        <strain evidence="1 2">A5</strain>
    </source>
</reference>
<dbReference type="AlphaFoldDB" id="A0A2N0Q9B5"/>
<feature type="non-terminal residue" evidence="1">
    <location>
        <position position="62"/>
    </location>
</feature>
<dbReference type="VEuPathDB" id="FungiDB:FUN_007827"/>
<dbReference type="VEuPathDB" id="FungiDB:RhiirA1_429092"/>
<organism evidence="1 2">
    <name type="scientific">Rhizophagus irregularis</name>
    <dbReference type="NCBI Taxonomy" id="588596"/>
    <lineage>
        <taxon>Eukaryota</taxon>
        <taxon>Fungi</taxon>
        <taxon>Fungi incertae sedis</taxon>
        <taxon>Mucoromycota</taxon>
        <taxon>Glomeromycotina</taxon>
        <taxon>Glomeromycetes</taxon>
        <taxon>Glomerales</taxon>
        <taxon>Glomeraceae</taxon>
        <taxon>Rhizophagus</taxon>
    </lineage>
</organism>
<name>A0A2N0Q9B5_9GLOM</name>
<dbReference type="EMBL" id="LLXJ01000078">
    <property type="protein sequence ID" value="PKC15680.1"/>
    <property type="molecule type" value="Genomic_DNA"/>
</dbReference>
<evidence type="ECO:0000313" key="2">
    <source>
        <dbReference type="Proteomes" id="UP000232722"/>
    </source>
</evidence>
<dbReference type="Proteomes" id="UP000232722">
    <property type="component" value="Unassembled WGS sequence"/>
</dbReference>
<reference evidence="1 2" key="1">
    <citation type="submission" date="2016-04" db="EMBL/GenBank/DDBJ databases">
        <title>Genome analyses suggest a sexual origin of heterokaryosis in a supposedly ancient asexual fungus.</title>
        <authorList>
            <person name="Ropars J."/>
            <person name="Sedzielewska K."/>
            <person name="Noel J."/>
            <person name="Charron P."/>
            <person name="Farinelli L."/>
            <person name="Marton T."/>
            <person name="Kruger M."/>
            <person name="Pelin A."/>
            <person name="Brachmann A."/>
            <person name="Corradi N."/>
        </authorList>
    </citation>
    <scope>NUCLEOTIDE SEQUENCE [LARGE SCALE GENOMIC DNA]</scope>
    <source>
        <strain evidence="1 2">A5</strain>
    </source>
</reference>